<evidence type="ECO:0000313" key="8">
    <source>
        <dbReference type="Proteomes" id="UP000279275"/>
    </source>
</evidence>
<dbReference type="PANTHER" id="PTHR30346">
    <property type="entry name" value="TRANSCRIPTIONAL DUAL REGULATOR HCAR-RELATED"/>
    <property type="match status" value="1"/>
</dbReference>
<proteinExistence type="inferred from homology"/>
<gene>
    <name evidence="7" type="ORF">EBN03_19705</name>
</gene>
<keyword evidence="2" id="KW-0805">Transcription regulation</keyword>
<accession>A0A3M2KZM0</accession>
<dbReference type="GO" id="GO:0032993">
    <property type="term" value="C:protein-DNA complex"/>
    <property type="evidence" value="ECO:0007669"/>
    <property type="project" value="TreeGrafter"/>
</dbReference>
<dbReference type="PROSITE" id="PS50931">
    <property type="entry name" value="HTH_LYSR"/>
    <property type="match status" value="1"/>
</dbReference>
<keyword evidence="8" id="KW-1185">Reference proteome</keyword>
<dbReference type="Gene3D" id="1.10.10.10">
    <property type="entry name" value="Winged helix-like DNA-binding domain superfamily/Winged helix DNA-binding domain"/>
    <property type="match status" value="1"/>
</dbReference>
<dbReference type="InterPro" id="IPR036390">
    <property type="entry name" value="WH_DNA-bd_sf"/>
</dbReference>
<keyword evidence="3" id="KW-0238">DNA-binding</keyword>
<dbReference type="GO" id="GO:0003677">
    <property type="term" value="F:DNA binding"/>
    <property type="evidence" value="ECO:0007669"/>
    <property type="project" value="UniProtKB-KW"/>
</dbReference>
<evidence type="ECO:0000256" key="4">
    <source>
        <dbReference type="ARBA" id="ARBA00023159"/>
    </source>
</evidence>
<evidence type="ECO:0000256" key="2">
    <source>
        <dbReference type="ARBA" id="ARBA00023015"/>
    </source>
</evidence>
<evidence type="ECO:0000256" key="1">
    <source>
        <dbReference type="ARBA" id="ARBA00009437"/>
    </source>
</evidence>
<dbReference type="Gene3D" id="3.40.190.10">
    <property type="entry name" value="Periplasmic binding protein-like II"/>
    <property type="match status" value="2"/>
</dbReference>
<evidence type="ECO:0000256" key="3">
    <source>
        <dbReference type="ARBA" id="ARBA00023125"/>
    </source>
</evidence>
<dbReference type="FunFam" id="1.10.10.10:FF:000001">
    <property type="entry name" value="LysR family transcriptional regulator"/>
    <property type="match status" value="1"/>
</dbReference>
<dbReference type="PANTHER" id="PTHR30346:SF0">
    <property type="entry name" value="HCA OPERON TRANSCRIPTIONAL ACTIVATOR HCAR"/>
    <property type="match status" value="1"/>
</dbReference>
<keyword evidence="4" id="KW-0010">Activator</keyword>
<dbReference type="InterPro" id="IPR000847">
    <property type="entry name" value="LysR_HTH_N"/>
</dbReference>
<reference evidence="7 8" key="1">
    <citation type="submission" date="2018-10" db="EMBL/GenBank/DDBJ databases">
        <title>Isolation from cow dung.</title>
        <authorList>
            <person name="Ling L."/>
        </authorList>
    </citation>
    <scope>NUCLEOTIDE SEQUENCE [LARGE SCALE GENOMIC DNA]</scope>
    <source>
        <strain evidence="7 8">NEAU-LL90</strain>
    </source>
</reference>
<dbReference type="CDD" id="cd08414">
    <property type="entry name" value="PBP2_LTTR_aromatics_like"/>
    <property type="match status" value="1"/>
</dbReference>
<sequence>MGPDILSLRYFLVVAEERHFTRAAVRIGIAQPALSARIRRLEADLGTQLLVRTTRTVELTPAGTALVESAPAALAAVDRAFDAARRIGAGAAGPLRIGYSLSAGAETAPMLVDALVRALPGLDVTAAPMPTPEISPAVAEGRLDVGITRAEQPGRGVRRFPLRQQRIGVQLAADHPLAANAEIDVADLAGYPVQLHERAANPVAHDQLVGLLGAGPVPRFHSPIVAFDLSQRVVRSGAAVSLAGEAALSAHPPGLTWRPLRTAAVLTTCLVLPYTLLPMHQRVRLVAKDLAAETNWLNGTAATETGSTGDS</sequence>
<evidence type="ECO:0000313" key="7">
    <source>
        <dbReference type="EMBL" id="RMI30872.1"/>
    </source>
</evidence>
<keyword evidence="5" id="KW-0804">Transcription</keyword>
<organism evidence="7 8">
    <name type="scientific">Nocardia stercoris</name>
    <dbReference type="NCBI Taxonomy" id="2483361"/>
    <lineage>
        <taxon>Bacteria</taxon>
        <taxon>Bacillati</taxon>
        <taxon>Actinomycetota</taxon>
        <taxon>Actinomycetes</taxon>
        <taxon>Mycobacteriales</taxon>
        <taxon>Nocardiaceae</taxon>
        <taxon>Nocardia</taxon>
    </lineage>
</organism>
<protein>
    <submittedName>
        <fullName evidence="7">LysR family transcriptional regulator</fullName>
    </submittedName>
</protein>
<dbReference type="OrthoDB" id="3176554at2"/>
<dbReference type="PRINTS" id="PR00039">
    <property type="entry name" value="HTHLYSR"/>
</dbReference>
<evidence type="ECO:0000259" key="6">
    <source>
        <dbReference type="PROSITE" id="PS50931"/>
    </source>
</evidence>
<comment type="caution">
    <text evidence="7">The sequence shown here is derived from an EMBL/GenBank/DDBJ whole genome shotgun (WGS) entry which is preliminary data.</text>
</comment>
<dbReference type="SUPFAM" id="SSF46785">
    <property type="entry name" value="Winged helix' DNA-binding domain"/>
    <property type="match status" value="1"/>
</dbReference>
<name>A0A3M2KZM0_9NOCA</name>
<dbReference type="AlphaFoldDB" id="A0A3M2KZM0"/>
<dbReference type="InterPro" id="IPR005119">
    <property type="entry name" value="LysR_subst-bd"/>
</dbReference>
<comment type="similarity">
    <text evidence="1">Belongs to the LysR transcriptional regulatory family.</text>
</comment>
<dbReference type="GO" id="GO:0003700">
    <property type="term" value="F:DNA-binding transcription factor activity"/>
    <property type="evidence" value="ECO:0007669"/>
    <property type="project" value="InterPro"/>
</dbReference>
<dbReference type="EMBL" id="RFFH01000008">
    <property type="protein sequence ID" value="RMI30872.1"/>
    <property type="molecule type" value="Genomic_DNA"/>
</dbReference>
<dbReference type="Proteomes" id="UP000279275">
    <property type="component" value="Unassembled WGS sequence"/>
</dbReference>
<dbReference type="SUPFAM" id="SSF53850">
    <property type="entry name" value="Periplasmic binding protein-like II"/>
    <property type="match status" value="1"/>
</dbReference>
<dbReference type="InterPro" id="IPR036388">
    <property type="entry name" value="WH-like_DNA-bd_sf"/>
</dbReference>
<feature type="domain" description="HTH lysR-type" evidence="6">
    <location>
        <begin position="3"/>
        <end position="60"/>
    </location>
</feature>
<dbReference type="Pfam" id="PF03466">
    <property type="entry name" value="LysR_substrate"/>
    <property type="match status" value="1"/>
</dbReference>
<evidence type="ECO:0000256" key="5">
    <source>
        <dbReference type="ARBA" id="ARBA00023163"/>
    </source>
</evidence>
<dbReference type="Pfam" id="PF00126">
    <property type="entry name" value="HTH_1"/>
    <property type="match status" value="1"/>
</dbReference>